<feature type="compositionally biased region" description="Basic and acidic residues" evidence="2">
    <location>
        <begin position="126"/>
        <end position="135"/>
    </location>
</feature>
<dbReference type="Proteomes" id="UP001432322">
    <property type="component" value="Unassembled WGS sequence"/>
</dbReference>
<feature type="region of interest" description="Disordered" evidence="2">
    <location>
        <begin position="37"/>
        <end position="79"/>
    </location>
</feature>
<reference evidence="3" key="1">
    <citation type="submission" date="2023-10" db="EMBL/GenBank/DDBJ databases">
        <title>Genome assembly of Pristionchus species.</title>
        <authorList>
            <person name="Yoshida K."/>
            <person name="Sommer R.J."/>
        </authorList>
    </citation>
    <scope>NUCLEOTIDE SEQUENCE</scope>
    <source>
        <strain evidence="3">RS5133</strain>
    </source>
</reference>
<organism evidence="3 4">
    <name type="scientific">Pristionchus fissidentatus</name>
    <dbReference type="NCBI Taxonomy" id="1538716"/>
    <lineage>
        <taxon>Eukaryota</taxon>
        <taxon>Metazoa</taxon>
        <taxon>Ecdysozoa</taxon>
        <taxon>Nematoda</taxon>
        <taxon>Chromadorea</taxon>
        <taxon>Rhabditida</taxon>
        <taxon>Rhabditina</taxon>
        <taxon>Diplogasteromorpha</taxon>
        <taxon>Diplogasteroidea</taxon>
        <taxon>Neodiplogasteridae</taxon>
        <taxon>Pristionchus</taxon>
    </lineage>
</organism>
<comment type="caution">
    <text evidence="3">The sequence shown here is derived from an EMBL/GenBank/DDBJ whole genome shotgun (WGS) entry which is preliminary data.</text>
</comment>
<dbReference type="EMBL" id="BTSY01000002">
    <property type="protein sequence ID" value="GMT15514.1"/>
    <property type="molecule type" value="Genomic_DNA"/>
</dbReference>
<name>A0AAV5V7S1_9BILA</name>
<feature type="coiled-coil region" evidence="1">
    <location>
        <begin position="6"/>
        <end position="33"/>
    </location>
</feature>
<sequence length="217" mass="22872">FVSVFLHKLKVQKQRLVQQKENARDELKRLRTIVVVNKPPQSKPGPDPVDVNTDPSANKGTGPPPLLSETPPDARTKGASDGFPYKLSMDPYFIAAVLVSMAYPTGVVPSASLPLTLYSPSEAPMAEKDYCDHDPNGQPAKLIRRSSASVSSDPAGASAGSGDAANVKRKKRSRRDDGAAPDPAGRPQAAATVAPPLPVGPGGSKPRSEMAQSDLML</sequence>
<proteinExistence type="predicted"/>
<accession>A0AAV5V7S1</accession>
<evidence type="ECO:0000313" key="4">
    <source>
        <dbReference type="Proteomes" id="UP001432322"/>
    </source>
</evidence>
<evidence type="ECO:0000256" key="1">
    <source>
        <dbReference type="SAM" id="Coils"/>
    </source>
</evidence>
<protein>
    <submittedName>
        <fullName evidence="3">Uncharacterized protein</fullName>
    </submittedName>
</protein>
<feature type="compositionally biased region" description="Low complexity" evidence="2">
    <location>
        <begin position="146"/>
        <end position="165"/>
    </location>
</feature>
<keyword evidence="4" id="KW-1185">Reference proteome</keyword>
<evidence type="ECO:0000313" key="3">
    <source>
        <dbReference type="EMBL" id="GMT15514.1"/>
    </source>
</evidence>
<gene>
    <name evidence="3" type="ORF">PFISCL1PPCAC_6811</name>
</gene>
<feature type="region of interest" description="Disordered" evidence="2">
    <location>
        <begin position="126"/>
        <end position="217"/>
    </location>
</feature>
<dbReference type="AlphaFoldDB" id="A0AAV5V7S1"/>
<evidence type="ECO:0000256" key="2">
    <source>
        <dbReference type="SAM" id="MobiDB-lite"/>
    </source>
</evidence>
<feature type="non-terminal residue" evidence="3">
    <location>
        <position position="1"/>
    </location>
</feature>
<keyword evidence="1" id="KW-0175">Coiled coil</keyword>